<dbReference type="InterPro" id="IPR036388">
    <property type="entry name" value="WH-like_DNA-bd_sf"/>
</dbReference>
<evidence type="ECO:0000256" key="4">
    <source>
        <dbReference type="ARBA" id="ARBA00023015"/>
    </source>
</evidence>
<dbReference type="Proteomes" id="UP000291525">
    <property type="component" value="Unassembled WGS sequence"/>
</dbReference>
<evidence type="ECO:0000256" key="1">
    <source>
        <dbReference type="ARBA" id="ARBA00004496"/>
    </source>
</evidence>
<evidence type="ECO:0000256" key="7">
    <source>
        <dbReference type="HAMAP-Rule" id="MF_00173"/>
    </source>
</evidence>
<feature type="domain" description="Arginine repressor C-terminal" evidence="9">
    <location>
        <begin position="76"/>
        <end position="139"/>
    </location>
</feature>
<dbReference type="GO" id="GO:0051259">
    <property type="term" value="P:protein complex oligomerization"/>
    <property type="evidence" value="ECO:0007669"/>
    <property type="project" value="InterPro"/>
</dbReference>
<evidence type="ECO:0000256" key="3">
    <source>
        <dbReference type="ARBA" id="ARBA00022490"/>
    </source>
</evidence>
<dbReference type="GO" id="GO:0006526">
    <property type="term" value="P:L-arginine biosynthetic process"/>
    <property type="evidence" value="ECO:0007669"/>
    <property type="project" value="UniProtKB-UniPathway"/>
</dbReference>
<dbReference type="InterPro" id="IPR001669">
    <property type="entry name" value="Arg_repress"/>
</dbReference>
<gene>
    <name evidence="7" type="primary">argR</name>
    <name evidence="10" type="ORF">EXW74_02450</name>
</gene>
<accession>A0A4Q8L2P5</accession>
<dbReference type="PANTHER" id="PTHR34471">
    <property type="entry name" value="ARGININE REPRESSOR"/>
    <property type="match status" value="1"/>
</dbReference>
<keyword evidence="6 7" id="KW-0804">Transcription</keyword>
<evidence type="ECO:0000256" key="6">
    <source>
        <dbReference type="ARBA" id="ARBA00023163"/>
    </source>
</evidence>
<keyword evidence="7" id="KW-0678">Repressor</keyword>
<dbReference type="Gene3D" id="1.10.10.10">
    <property type="entry name" value="Winged helix-like DNA-binding domain superfamily/Winged helix DNA-binding domain"/>
    <property type="match status" value="1"/>
</dbReference>
<evidence type="ECO:0000256" key="5">
    <source>
        <dbReference type="ARBA" id="ARBA00023125"/>
    </source>
</evidence>
<dbReference type="UniPathway" id="UPA00068"/>
<dbReference type="Pfam" id="PF01316">
    <property type="entry name" value="Arg_repressor"/>
    <property type="match status" value="1"/>
</dbReference>
<dbReference type="InterPro" id="IPR020899">
    <property type="entry name" value="Arg_repress_C"/>
</dbReference>
<dbReference type="HAMAP" id="MF_00173">
    <property type="entry name" value="Arg_repressor"/>
    <property type="match status" value="1"/>
</dbReference>
<comment type="subcellular location">
    <subcellularLocation>
        <location evidence="1 7">Cytoplasm</location>
    </subcellularLocation>
</comment>
<dbReference type="GO" id="GO:0005737">
    <property type="term" value="C:cytoplasm"/>
    <property type="evidence" value="ECO:0007669"/>
    <property type="project" value="UniProtKB-SubCell"/>
</dbReference>
<comment type="function">
    <text evidence="7">Regulates arginine biosynthesis genes.</text>
</comment>
<evidence type="ECO:0000259" key="9">
    <source>
        <dbReference type="Pfam" id="PF02863"/>
    </source>
</evidence>
<dbReference type="GO" id="GO:0003700">
    <property type="term" value="F:DNA-binding transcription factor activity"/>
    <property type="evidence" value="ECO:0007669"/>
    <property type="project" value="UniProtKB-UniRule"/>
</dbReference>
<dbReference type="PRINTS" id="PR01467">
    <property type="entry name" value="ARGREPRESSOR"/>
</dbReference>
<dbReference type="GO" id="GO:0034618">
    <property type="term" value="F:arginine binding"/>
    <property type="evidence" value="ECO:0007669"/>
    <property type="project" value="InterPro"/>
</dbReference>
<comment type="similarity">
    <text evidence="2 7">Belongs to the ArgR family.</text>
</comment>
<evidence type="ECO:0000259" key="8">
    <source>
        <dbReference type="Pfam" id="PF01316"/>
    </source>
</evidence>
<dbReference type="EMBL" id="SHGT01000008">
    <property type="protein sequence ID" value="TAA14476.1"/>
    <property type="molecule type" value="Genomic_DNA"/>
</dbReference>
<dbReference type="SUPFAM" id="SSF55252">
    <property type="entry name" value="C-terminal domain of arginine repressor"/>
    <property type="match status" value="1"/>
</dbReference>
<keyword evidence="7" id="KW-0055">Arginine biosynthesis</keyword>
<evidence type="ECO:0000256" key="2">
    <source>
        <dbReference type="ARBA" id="ARBA00008316"/>
    </source>
</evidence>
<comment type="pathway">
    <text evidence="7">Amino-acid biosynthesis; L-arginine biosynthesis [regulation].</text>
</comment>
<dbReference type="RefSeq" id="WP_130554553.1">
    <property type="nucleotide sequence ID" value="NZ_SHGT01000008.1"/>
</dbReference>
<proteinExistence type="inferred from homology"/>
<dbReference type="InterPro" id="IPR036251">
    <property type="entry name" value="Arg_repress_C_sf"/>
</dbReference>
<keyword evidence="3 7" id="KW-0963">Cytoplasm</keyword>
<organism evidence="10 11">
    <name type="scientific">Streptococcus parasuis</name>
    <dbReference type="NCBI Taxonomy" id="1501662"/>
    <lineage>
        <taxon>Bacteria</taxon>
        <taxon>Bacillati</taxon>
        <taxon>Bacillota</taxon>
        <taxon>Bacilli</taxon>
        <taxon>Lactobacillales</taxon>
        <taxon>Streptococcaceae</taxon>
        <taxon>Streptococcus</taxon>
    </lineage>
</organism>
<dbReference type="Gene3D" id="3.30.1360.40">
    <property type="match status" value="1"/>
</dbReference>
<feature type="domain" description="Arginine repressor DNA-binding" evidence="8">
    <location>
        <begin position="1"/>
        <end position="66"/>
    </location>
</feature>
<dbReference type="InterPro" id="IPR020900">
    <property type="entry name" value="Arg_repress_DNA-bd"/>
</dbReference>
<dbReference type="GO" id="GO:1900079">
    <property type="term" value="P:regulation of arginine biosynthetic process"/>
    <property type="evidence" value="ECO:0007669"/>
    <property type="project" value="UniProtKB-UniRule"/>
</dbReference>
<dbReference type="PANTHER" id="PTHR34471:SF1">
    <property type="entry name" value="ARGININE REPRESSOR"/>
    <property type="match status" value="1"/>
</dbReference>
<keyword evidence="7" id="KW-0028">Amino-acid biosynthesis</keyword>
<evidence type="ECO:0000313" key="10">
    <source>
        <dbReference type="EMBL" id="TAA14476.1"/>
    </source>
</evidence>
<dbReference type="GO" id="GO:0003677">
    <property type="term" value="F:DNA binding"/>
    <property type="evidence" value="ECO:0007669"/>
    <property type="project" value="UniProtKB-KW"/>
</dbReference>
<dbReference type="AlphaFoldDB" id="A0A4Q8L2P5"/>
<protein>
    <recommendedName>
        <fullName evidence="7">Arginine repressor</fullName>
    </recommendedName>
</protein>
<evidence type="ECO:0000313" key="11">
    <source>
        <dbReference type="Proteomes" id="UP000291525"/>
    </source>
</evidence>
<comment type="caution">
    <text evidence="10">The sequence shown here is derived from an EMBL/GenBank/DDBJ whole genome shotgun (WGS) entry which is preliminary data.</text>
</comment>
<dbReference type="Pfam" id="PF02863">
    <property type="entry name" value="Arg_repressor_C"/>
    <property type="match status" value="1"/>
</dbReference>
<dbReference type="SUPFAM" id="SSF46785">
    <property type="entry name" value="Winged helix' DNA-binding domain"/>
    <property type="match status" value="1"/>
</dbReference>
<reference evidence="10 11" key="1">
    <citation type="submission" date="2019-02" db="EMBL/GenBank/DDBJ databases">
        <title>First genome of the species Streptococcus parasuis.</title>
        <authorList>
            <person name="Stevens M.J.A."/>
            <person name="Stephan R."/>
        </authorList>
    </citation>
    <scope>NUCLEOTIDE SEQUENCE [LARGE SCALE GENOMIC DNA]</scope>
    <source>
        <strain evidence="10 11">4253</strain>
    </source>
</reference>
<keyword evidence="5 7" id="KW-0238">DNA-binding</keyword>
<keyword evidence="4 7" id="KW-0805">Transcription regulation</keyword>
<sequence length="141" mass="16000">MNKRERLEVIKDLVVRFPIDTQEEIVDRLKAMGVHATQATVSRDIKELGIIKVPAKDKGYIYGLSKGSGQKNKTSNLLKYDSMGQMLNLVLVPGSTAVFKRQILEQFEEYIFSVIADDDSILIILKDSDKMPQIVQSIRSW</sequence>
<dbReference type="OrthoDB" id="9807089at2"/>
<dbReference type="InterPro" id="IPR036390">
    <property type="entry name" value="WH_DNA-bd_sf"/>
</dbReference>
<name>A0A4Q8L2P5_9STRE</name>